<gene>
    <name evidence="2" type="ORF">E2C01_030979</name>
</gene>
<feature type="compositionally biased region" description="Basic residues" evidence="1">
    <location>
        <begin position="59"/>
        <end position="76"/>
    </location>
</feature>
<keyword evidence="3" id="KW-1185">Reference proteome</keyword>
<evidence type="ECO:0000256" key="1">
    <source>
        <dbReference type="SAM" id="MobiDB-lite"/>
    </source>
</evidence>
<protein>
    <submittedName>
        <fullName evidence="2">Uncharacterized protein</fullName>
    </submittedName>
</protein>
<comment type="caution">
    <text evidence="2">The sequence shown here is derived from an EMBL/GenBank/DDBJ whole genome shotgun (WGS) entry which is preliminary data.</text>
</comment>
<organism evidence="2 3">
    <name type="scientific">Portunus trituberculatus</name>
    <name type="common">Swimming crab</name>
    <name type="synonym">Neptunus trituberculatus</name>
    <dbReference type="NCBI Taxonomy" id="210409"/>
    <lineage>
        <taxon>Eukaryota</taxon>
        <taxon>Metazoa</taxon>
        <taxon>Ecdysozoa</taxon>
        <taxon>Arthropoda</taxon>
        <taxon>Crustacea</taxon>
        <taxon>Multicrustacea</taxon>
        <taxon>Malacostraca</taxon>
        <taxon>Eumalacostraca</taxon>
        <taxon>Eucarida</taxon>
        <taxon>Decapoda</taxon>
        <taxon>Pleocyemata</taxon>
        <taxon>Brachyura</taxon>
        <taxon>Eubrachyura</taxon>
        <taxon>Portunoidea</taxon>
        <taxon>Portunidae</taxon>
        <taxon>Portuninae</taxon>
        <taxon>Portunus</taxon>
    </lineage>
</organism>
<dbReference type="AlphaFoldDB" id="A0A5B7EWU8"/>
<dbReference type="Proteomes" id="UP000324222">
    <property type="component" value="Unassembled WGS sequence"/>
</dbReference>
<name>A0A5B7EWU8_PORTR</name>
<accession>A0A5B7EWU8</accession>
<evidence type="ECO:0000313" key="3">
    <source>
        <dbReference type="Proteomes" id="UP000324222"/>
    </source>
</evidence>
<reference evidence="2 3" key="1">
    <citation type="submission" date="2019-05" db="EMBL/GenBank/DDBJ databases">
        <title>Another draft genome of Portunus trituberculatus and its Hox gene families provides insights of decapod evolution.</title>
        <authorList>
            <person name="Jeong J.-H."/>
            <person name="Song I."/>
            <person name="Kim S."/>
            <person name="Choi T."/>
            <person name="Kim D."/>
            <person name="Ryu S."/>
            <person name="Kim W."/>
        </authorList>
    </citation>
    <scope>NUCLEOTIDE SEQUENCE [LARGE SCALE GENOMIC DNA]</scope>
    <source>
        <tissue evidence="2">Muscle</tissue>
    </source>
</reference>
<evidence type="ECO:0000313" key="2">
    <source>
        <dbReference type="EMBL" id="MPC37498.1"/>
    </source>
</evidence>
<dbReference type="EMBL" id="VSRR010003798">
    <property type="protein sequence ID" value="MPC37498.1"/>
    <property type="molecule type" value="Genomic_DNA"/>
</dbReference>
<proteinExistence type="predicted"/>
<feature type="region of interest" description="Disordered" evidence="1">
    <location>
        <begin position="54"/>
        <end position="76"/>
    </location>
</feature>
<sequence>MFSHRQFLFPGKVLSSRHFYSSETFNHPPTLCGWCGEEGRRTPQCRLLTVPAAPPPSRVPHHHHHHHHYSHRRRRRHHSTYDKFNLIRYQTWFHLNGGAFHELISHKISDKGLHSERMVGILQRIVVLSVPSVAATRLGATLNACHLQNSGPVLTLKTPAIPPRPAPPHTLN</sequence>